<evidence type="ECO:0000259" key="3">
    <source>
        <dbReference type="PROSITE" id="PS50937"/>
    </source>
</evidence>
<keyword evidence="5" id="KW-1185">Reference proteome</keyword>
<evidence type="ECO:0000256" key="2">
    <source>
        <dbReference type="SAM" id="Coils"/>
    </source>
</evidence>
<dbReference type="InterPro" id="IPR000551">
    <property type="entry name" value="MerR-type_HTH_dom"/>
</dbReference>
<feature type="domain" description="HTH merR-type" evidence="3">
    <location>
        <begin position="1"/>
        <end position="69"/>
    </location>
</feature>
<name>A0A0M2V3J2_9GAMM</name>
<keyword evidence="1" id="KW-0238">DNA-binding</keyword>
<dbReference type="RefSeq" id="WP_046557601.1">
    <property type="nucleotide sequence ID" value="NZ_LAHO01000009.1"/>
</dbReference>
<dbReference type="SUPFAM" id="SSF46955">
    <property type="entry name" value="Putative DNA-binding domain"/>
    <property type="match status" value="1"/>
</dbReference>
<dbReference type="AlphaFoldDB" id="A0A0M2V3J2"/>
<protein>
    <submittedName>
        <fullName evidence="4">Zinc-responsive transcriptional regulator</fullName>
    </submittedName>
</protein>
<comment type="caution">
    <text evidence="4">The sequence shown here is derived from an EMBL/GenBank/DDBJ whole genome shotgun (WGS) entry which is preliminary data.</text>
</comment>
<keyword evidence="2" id="KW-0175">Coiled coil</keyword>
<dbReference type="STRING" id="336831.WG68_10255"/>
<proteinExistence type="predicted"/>
<accession>A0A0M2V3J2</accession>
<dbReference type="CDD" id="cd04770">
    <property type="entry name" value="HTH_HMRTR"/>
    <property type="match status" value="1"/>
</dbReference>
<dbReference type="InterPro" id="IPR047057">
    <property type="entry name" value="MerR_fam"/>
</dbReference>
<dbReference type="OrthoDB" id="9808480at2"/>
<dbReference type="NCBIfam" id="NF007069">
    <property type="entry name" value="PRK09514.1"/>
    <property type="match status" value="1"/>
</dbReference>
<reference evidence="4 5" key="1">
    <citation type="submission" date="2015-03" db="EMBL/GenBank/DDBJ databases">
        <title>Draft genome sequences of two protease-producing strains of Arsukibacterium isolated from two cold and alkaline environments.</title>
        <authorList>
            <person name="Lylloff J.E."/>
            <person name="Skov L.B."/>
            <person name="Jepsen M."/>
            <person name="Hallin P.F."/>
            <person name="Sorensen S.J."/>
            <person name="Stougaard P."/>
            <person name="Glaring M.A."/>
        </authorList>
    </citation>
    <scope>NUCLEOTIDE SEQUENCE [LARGE SCALE GENOMIC DNA]</scope>
    <source>
        <strain evidence="4 5">GCM72</strain>
    </source>
</reference>
<gene>
    <name evidence="4" type="primary">zntR</name>
    <name evidence="4" type="ORF">WG68_10255</name>
</gene>
<dbReference type="Gene3D" id="1.10.1660.10">
    <property type="match status" value="1"/>
</dbReference>
<dbReference type="GO" id="GO:0003677">
    <property type="term" value="F:DNA binding"/>
    <property type="evidence" value="ECO:0007669"/>
    <property type="project" value="UniProtKB-KW"/>
</dbReference>
<feature type="coiled-coil region" evidence="2">
    <location>
        <begin position="82"/>
        <end position="109"/>
    </location>
</feature>
<dbReference type="GO" id="GO:0003700">
    <property type="term" value="F:DNA-binding transcription factor activity"/>
    <property type="evidence" value="ECO:0007669"/>
    <property type="project" value="InterPro"/>
</dbReference>
<evidence type="ECO:0000313" key="4">
    <source>
        <dbReference type="EMBL" id="KKO45427.1"/>
    </source>
</evidence>
<dbReference type="PROSITE" id="PS50937">
    <property type="entry name" value="HTH_MERR_2"/>
    <property type="match status" value="1"/>
</dbReference>
<organism evidence="4 5">
    <name type="scientific">Arsukibacterium ikkense</name>
    <dbReference type="NCBI Taxonomy" id="336831"/>
    <lineage>
        <taxon>Bacteria</taxon>
        <taxon>Pseudomonadati</taxon>
        <taxon>Pseudomonadota</taxon>
        <taxon>Gammaproteobacteria</taxon>
        <taxon>Chromatiales</taxon>
        <taxon>Chromatiaceae</taxon>
        <taxon>Arsukibacterium</taxon>
    </lineage>
</organism>
<dbReference type="Pfam" id="PF13411">
    <property type="entry name" value="MerR_1"/>
    <property type="match status" value="1"/>
</dbReference>
<dbReference type="EMBL" id="LAHO01000009">
    <property type="protein sequence ID" value="KKO45427.1"/>
    <property type="molecule type" value="Genomic_DNA"/>
</dbReference>
<dbReference type="Proteomes" id="UP000034228">
    <property type="component" value="Unassembled WGS sequence"/>
</dbReference>
<dbReference type="PANTHER" id="PTHR30204">
    <property type="entry name" value="REDOX-CYCLING DRUG-SENSING TRANSCRIPTIONAL ACTIVATOR SOXR"/>
    <property type="match status" value="1"/>
</dbReference>
<sequence>MKIGELVKRHKISVDTIRFYEKQQLLCPSARSAAGYRLYTEADSQRLAFILRAKNVGFSLQQIAELLQIEDNKSQWQCADVKDKVQQKMQQIQQQMAGLQQFYQALKQLDNACCGGPASATECSILAALEQGQIVTESHMEHS</sequence>
<dbReference type="PRINTS" id="PR00040">
    <property type="entry name" value="HTHMERR"/>
</dbReference>
<dbReference type="SMART" id="SM00422">
    <property type="entry name" value="HTH_MERR"/>
    <property type="match status" value="1"/>
</dbReference>
<evidence type="ECO:0000256" key="1">
    <source>
        <dbReference type="ARBA" id="ARBA00023125"/>
    </source>
</evidence>
<dbReference type="InterPro" id="IPR009061">
    <property type="entry name" value="DNA-bd_dom_put_sf"/>
</dbReference>
<evidence type="ECO:0000313" key="5">
    <source>
        <dbReference type="Proteomes" id="UP000034228"/>
    </source>
</evidence>
<dbReference type="PANTHER" id="PTHR30204:SF92">
    <property type="entry name" value="HTH-TYPE TRANSCRIPTIONAL REGULATOR ZNTR"/>
    <property type="match status" value="1"/>
</dbReference>
<dbReference type="PATRIC" id="fig|336831.14.peg.932"/>